<dbReference type="AlphaFoldDB" id="A0A5P3ARA3"/>
<accession>A0A5P3ARA3</accession>
<dbReference type="SUPFAM" id="SSF48452">
    <property type="entry name" value="TPR-like"/>
    <property type="match status" value="2"/>
</dbReference>
<dbReference type="PANTHER" id="PTHR46630">
    <property type="entry name" value="TETRATRICOPEPTIDE REPEAT PROTEIN 29"/>
    <property type="match status" value="1"/>
</dbReference>
<reference evidence="7 8" key="1">
    <citation type="submission" date="2019-09" db="EMBL/GenBank/DDBJ databases">
        <title>Commensal-derived Metabolites Govern Vibrio cholerae Pathogenesis in Host.</title>
        <authorList>
            <person name="Yoon S.S."/>
            <person name="Yoon M.Y."/>
        </authorList>
    </citation>
    <scope>NUCLEOTIDE SEQUENCE [LARGE SCALE GENOMIC DNA]</scope>
    <source>
        <strain evidence="7 8">VIC01</strain>
    </source>
</reference>
<dbReference type="Pfam" id="PF13181">
    <property type="entry name" value="TPR_8"/>
    <property type="match status" value="2"/>
</dbReference>
<evidence type="ECO:0000256" key="2">
    <source>
        <dbReference type="ARBA" id="ARBA00022490"/>
    </source>
</evidence>
<dbReference type="GO" id="GO:0005737">
    <property type="term" value="C:cytoplasm"/>
    <property type="evidence" value="ECO:0007669"/>
    <property type="project" value="UniProtKB-SubCell"/>
</dbReference>
<dbReference type="InterPro" id="IPR011990">
    <property type="entry name" value="TPR-like_helical_dom_sf"/>
</dbReference>
<dbReference type="PANTHER" id="PTHR46630:SF1">
    <property type="entry name" value="TETRATRICOPEPTIDE REPEAT PROTEIN 29"/>
    <property type="match status" value="1"/>
</dbReference>
<gene>
    <name evidence="7" type="ORF">VIC01_01188</name>
</gene>
<comment type="subcellular location">
    <subcellularLocation>
        <location evidence="1">Cytoplasm</location>
    </subcellularLocation>
</comment>
<dbReference type="EMBL" id="CP043529">
    <property type="protein sequence ID" value="QEW35690.1"/>
    <property type="molecule type" value="Genomic_DNA"/>
</dbReference>
<evidence type="ECO:0000256" key="6">
    <source>
        <dbReference type="SAM" id="Phobius"/>
    </source>
</evidence>
<dbReference type="PROSITE" id="PS51257">
    <property type="entry name" value="PROKAR_LIPOPROTEIN"/>
    <property type="match status" value="1"/>
</dbReference>
<evidence type="ECO:0000313" key="8">
    <source>
        <dbReference type="Proteomes" id="UP000326091"/>
    </source>
</evidence>
<evidence type="ECO:0000256" key="4">
    <source>
        <dbReference type="ARBA" id="ARBA00022803"/>
    </source>
</evidence>
<evidence type="ECO:0000313" key="7">
    <source>
        <dbReference type="EMBL" id="QEW35690.1"/>
    </source>
</evidence>
<evidence type="ECO:0000256" key="3">
    <source>
        <dbReference type="ARBA" id="ARBA00022737"/>
    </source>
</evidence>
<dbReference type="InterPro" id="IPR051476">
    <property type="entry name" value="Bac_ResReg_Asp_Phosphatase"/>
</dbReference>
<dbReference type="Gene3D" id="1.25.40.10">
    <property type="entry name" value="Tetratricopeptide repeat domain"/>
    <property type="match status" value="2"/>
</dbReference>
<sequence>MMRTILFHLNMFLLAACFLFGCSRRSSNPLLLQADSLLSVRPDSVLTMLDGLSGLEDMPAADRAFYSLLWAQALDKAERPLLLCDSLLEFALHYYGDDDLERAVALLYKGRLLAQMNDKKAAIELNLKALDILKDYPKDTKYRGLIYSALGIWYRNTGLYNKALEVLNLFLSYSLCAKDSAIVYDNMGSTYIQQGLSDSAIMYQRKAVGAAIKSGDFNMIITSWHNLSTCYGQFDLVDSAICYARKVIQNIPADHQKCEKYYYNIGDLYIDLEEYDSARYYLEKSLFHHRLGVIPYWSLAVMEAQLGNFQSAYHYMDTLVIVWDSLNTGAELTEIQHLVYKHQTESQVKDEKMKFRKRIGIIVLVSVMVCFILILIFQNRLNKKDKQHALNKQSLKYTKEKLDVMQLRIKENETNLALLRERENQNLDEIAKKEVLIAQLKQEKLELRTWLFHQAPIYKKVVALSDQQKVDKKERKIMTSTEKEKLRSLVFEIYADYISSLQTQYPRLTEDDLLFLCLQEAGIPSLTIALCFGYSDTLALNQRRLRIKAKML</sequence>
<keyword evidence="2" id="KW-0963">Cytoplasm</keyword>
<keyword evidence="6" id="KW-1133">Transmembrane helix</keyword>
<proteinExistence type="inferred from homology"/>
<dbReference type="SMART" id="SM00028">
    <property type="entry name" value="TPR"/>
    <property type="match status" value="3"/>
</dbReference>
<evidence type="ECO:0000256" key="1">
    <source>
        <dbReference type="ARBA" id="ARBA00004496"/>
    </source>
</evidence>
<organism evidence="7 8">
    <name type="scientific">Phocaeicola vulgatus</name>
    <name type="common">Bacteroides vulgatus</name>
    <dbReference type="NCBI Taxonomy" id="821"/>
    <lineage>
        <taxon>Bacteria</taxon>
        <taxon>Pseudomonadati</taxon>
        <taxon>Bacteroidota</taxon>
        <taxon>Bacteroidia</taxon>
        <taxon>Bacteroidales</taxon>
        <taxon>Bacteroidaceae</taxon>
        <taxon>Phocaeicola</taxon>
    </lineage>
</organism>
<name>A0A5P3ARA3_PHOVU</name>
<protein>
    <recommendedName>
        <fullName evidence="9">Tetratricopeptide repeat protein</fullName>
    </recommendedName>
</protein>
<dbReference type="InterPro" id="IPR019734">
    <property type="entry name" value="TPR_rpt"/>
</dbReference>
<keyword evidence="4" id="KW-0802">TPR repeat</keyword>
<evidence type="ECO:0000256" key="5">
    <source>
        <dbReference type="ARBA" id="ARBA00038253"/>
    </source>
</evidence>
<keyword evidence="3" id="KW-0677">Repeat</keyword>
<comment type="similarity">
    <text evidence="5">Belongs to the Rap family.</text>
</comment>
<evidence type="ECO:0008006" key="9">
    <source>
        <dbReference type="Google" id="ProtNLM"/>
    </source>
</evidence>
<feature type="transmembrane region" description="Helical" evidence="6">
    <location>
        <begin position="359"/>
        <end position="377"/>
    </location>
</feature>
<dbReference type="Proteomes" id="UP000326091">
    <property type="component" value="Chromosome"/>
</dbReference>
<keyword evidence="6" id="KW-0812">Transmembrane</keyword>
<keyword evidence="6" id="KW-0472">Membrane</keyword>